<reference evidence="1 2" key="1">
    <citation type="submission" date="2019-07" db="EMBL/GenBank/DDBJ databases">
        <title>Complete Genome Sequence of Leptotrichia wadei Strain JMUB3934.</title>
        <authorList>
            <person name="Watanabe S."/>
            <person name="Cui L."/>
        </authorList>
    </citation>
    <scope>NUCLEOTIDE SEQUENCE [LARGE SCALE GENOMIC DNA]</scope>
    <source>
        <strain evidence="1 2">JMUB3934</strain>
    </source>
</reference>
<sequence length="104" mass="12427">MVELINEIYEKIKIISDAIPDETKTKFAIESIIQDSVNYMNREDFPRELITPITKYIFKYNFDKNRNIKSMKSGDRQVEFVTELNDDVEFRKSLNRFRKLGVIK</sequence>
<dbReference type="Proteomes" id="UP000321501">
    <property type="component" value="Chromosome"/>
</dbReference>
<name>A0A510KG76_9FUSO</name>
<dbReference type="AlphaFoldDB" id="A0A510KG76"/>
<evidence type="ECO:0000313" key="1">
    <source>
        <dbReference type="EMBL" id="BBM50688.1"/>
    </source>
</evidence>
<evidence type="ECO:0000313" key="2">
    <source>
        <dbReference type="Proteomes" id="UP000321501"/>
    </source>
</evidence>
<proteinExistence type="predicted"/>
<organism evidence="1 2">
    <name type="scientific">Leptotrichia wadei</name>
    <dbReference type="NCBI Taxonomy" id="157687"/>
    <lineage>
        <taxon>Bacteria</taxon>
        <taxon>Fusobacteriati</taxon>
        <taxon>Fusobacteriota</taxon>
        <taxon>Fusobacteriia</taxon>
        <taxon>Fusobacteriales</taxon>
        <taxon>Leptotrichiaceae</taxon>
        <taxon>Leptotrichia</taxon>
    </lineage>
</organism>
<dbReference type="RefSeq" id="WP_146964823.1">
    <property type="nucleotide sequence ID" value="NZ_AP019835.1"/>
</dbReference>
<gene>
    <name evidence="1" type="ORF">JMUB3934_2000</name>
</gene>
<accession>A0A510KG76</accession>
<protein>
    <submittedName>
        <fullName evidence="1">Uncharacterized protein</fullName>
    </submittedName>
</protein>
<dbReference type="EMBL" id="AP019835">
    <property type="protein sequence ID" value="BBM50688.1"/>
    <property type="molecule type" value="Genomic_DNA"/>
</dbReference>